<protein>
    <submittedName>
        <fullName evidence="2">Helix-turn-helix transcriptional regulator</fullName>
    </submittedName>
</protein>
<dbReference type="SMART" id="SM00530">
    <property type="entry name" value="HTH_XRE"/>
    <property type="match status" value="1"/>
</dbReference>
<accession>A0ABT4TQ46</accession>
<dbReference type="EMBL" id="JAQFWP010000032">
    <property type="protein sequence ID" value="MDA2806277.1"/>
    <property type="molecule type" value="Genomic_DNA"/>
</dbReference>
<dbReference type="SUPFAM" id="SSF47413">
    <property type="entry name" value="lambda repressor-like DNA-binding domains"/>
    <property type="match status" value="1"/>
</dbReference>
<name>A0ABT4TQ46_9ACTN</name>
<dbReference type="Pfam" id="PF13560">
    <property type="entry name" value="HTH_31"/>
    <property type="match status" value="1"/>
</dbReference>
<dbReference type="InterPro" id="IPR043917">
    <property type="entry name" value="DUF5753"/>
</dbReference>
<proteinExistence type="predicted"/>
<dbReference type="RefSeq" id="WP_270678920.1">
    <property type="nucleotide sequence ID" value="NZ_JAQFWP010000032.1"/>
</dbReference>
<gene>
    <name evidence="2" type="ORF">O4U47_17330</name>
</gene>
<feature type="domain" description="HTH cro/C1-type" evidence="1">
    <location>
        <begin position="17"/>
        <end position="71"/>
    </location>
</feature>
<evidence type="ECO:0000259" key="1">
    <source>
        <dbReference type="PROSITE" id="PS50943"/>
    </source>
</evidence>
<reference evidence="2" key="1">
    <citation type="submission" date="2023-01" db="EMBL/GenBank/DDBJ databases">
        <title>Draft genome sequence of Nocardiopsis sp. LSu2-4 isolated from halophytes.</title>
        <authorList>
            <person name="Duangmal K."/>
            <person name="Chantavorakit T."/>
        </authorList>
    </citation>
    <scope>NUCLEOTIDE SEQUENCE</scope>
    <source>
        <strain evidence="2">LSu2-4</strain>
    </source>
</reference>
<keyword evidence="3" id="KW-1185">Reference proteome</keyword>
<organism evidence="2 3">
    <name type="scientific">Nocardiopsis suaedae</name>
    <dbReference type="NCBI Taxonomy" id="3018444"/>
    <lineage>
        <taxon>Bacteria</taxon>
        <taxon>Bacillati</taxon>
        <taxon>Actinomycetota</taxon>
        <taxon>Actinomycetes</taxon>
        <taxon>Streptosporangiales</taxon>
        <taxon>Nocardiopsidaceae</taxon>
        <taxon>Nocardiopsis</taxon>
    </lineage>
</organism>
<sequence>MTRRGPTVARRSLARLLRERRKELGISREQVAKHAGIAPPTVNRIESASVRVEVGTVAMMLDLYNVTAEEREELLDMARAAKKRGWWQRYSYKIPSWFSVYVGLEHEAKSLFQYQIEVIPGLLQTEAYTRALIDAEPAAVSPEEADRRVTVRKARQARLTGDTPPKLWAIINEAALYRQIGGHQVMRDQLDHLVALAQLDNVTIQVLPNAAGAHPAGETPFTILGFADTRDRDVVYIEYRMGAIYLEAPEEVEMYTTLFDHLTMKAPDRERSIALLDRAAAAFTDKR</sequence>
<dbReference type="InterPro" id="IPR001387">
    <property type="entry name" value="Cro/C1-type_HTH"/>
</dbReference>
<dbReference type="InterPro" id="IPR010982">
    <property type="entry name" value="Lambda_DNA-bd_dom_sf"/>
</dbReference>
<dbReference type="PROSITE" id="PS50943">
    <property type="entry name" value="HTH_CROC1"/>
    <property type="match status" value="1"/>
</dbReference>
<dbReference type="Pfam" id="PF19054">
    <property type="entry name" value="DUF5753"/>
    <property type="match status" value="1"/>
</dbReference>
<comment type="caution">
    <text evidence="2">The sequence shown here is derived from an EMBL/GenBank/DDBJ whole genome shotgun (WGS) entry which is preliminary data.</text>
</comment>
<evidence type="ECO:0000313" key="2">
    <source>
        <dbReference type="EMBL" id="MDA2806277.1"/>
    </source>
</evidence>
<dbReference type="CDD" id="cd00093">
    <property type="entry name" value="HTH_XRE"/>
    <property type="match status" value="1"/>
</dbReference>
<dbReference type="Proteomes" id="UP001165685">
    <property type="component" value="Unassembled WGS sequence"/>
</dbReference>
<evidence type="ECO:0000313" key="3">
    <source>
        <dbReference type="Proteomes" id="UP001165685"/>
    </source>
</evidence>
<dbReference type="Gene3D" id="1.10.260.40">
    <property type="entry name" value="lambda repressor-like DNA-binding domains"/>
    <property type="match status" value="1"/>
</dbReference>